<comment type="caution">
    <text evidence="2">The sequence shown here is derived from an EMBL/GenBank/DDBJ whole genome shotgun (WGS) entry which is preliminary data.</text>
</comment>
<sequence>MQQPQIWHYGLVARAHAELWTQDGPETAYYKKLIETSGQPALDLGCGGGRLLLRFLQAGLDVDGCDYSEDMLAVSKERSAKEGFSPRLYAQAMHELDLPRRYMTIVACGVIGLGGEHRLTMQAMQRCYEHLRPGGTFAFNYTVRWNDPPAWLARLPQYRQAEPEEWPASSERQHLVDGMELELAARTLKTDPLENVATRQMRARLWHEGVLIKEEVHTQRAEDFTKNELVLMLERAGFNDIQIFGDFSDEPATADHHELIFICRK</sequence>
<dbReference type="Gene3D" id="3.40.50.150">
    <property type="entry name" value="Vaccinia Virus protein VP39"/>
    <property type="match status" value="1"/>
</dbReference>
<name>A0A3D9SM92_9BACL</name>
<accession>A0A3D9SM92</accession>
<dbReference type="GO" id="GO:0032259">
    <property type="term" value="P:methylation"/>
    <property type="evidence" value="ECO:0007669"/>
    <property type="project" value="UniProtKB-KW"/>
</dbReference>
<evidence type="ECO:0000313" key="3">
    <source>
        <dbReference type="Proteomes" id="UP000256304"/>
    </source>
</evidence>
<dbReference type="Pfam" id="PF13649">
    <property type="entry name" value="Methyltransf_25"/>
    <property type="match status" value="1"/>
</dbReference>
<dbReference type="InterPro" id="IPR041698">
    <property type="entry name" value="Methyltransf_25"/>
</dbReference>
<gene>
    <name evidence="2" type="ORF">A8990_104219</name>
</gene>
<dbReference type="OrthoDB" id="9804312at2"/>
<keyword evidence="3" id="KW-1185">Reference proteome</keyword>
<reference evidence="2 3" key="1">
    <citation type="submission" date="2018-08" db="EMBL/GenBank/DDBJ databases">
        <title>Genomic Encyclopedia of Type Strains, Phase III (KMG-III): the genomes of soil and plant-associated and newly described type strains.</title>
        <authorList>
            <person name="Whitman W."/>
        </authorList>
    </citation>
    <scope>NUCLEOTIDE SEQUENCE [LARGE SCALE GENOMIC DNA]</scope>
    <source>
        <strain evidence="2 3">CGMCC 1.10966</strain>
    </source>
</reference>
<evidence type="ECO:0000259" key="1">
    <source>
        <dbReference type="Pfam" id="PF13649"/>
    </source>
</evidence>
<dbReference type="PANTHER" id="PTHR43591:SF110">
    <property type="entry name" value="RHODANESE DOMAIN-CONTAINING PROTEIN"/>
    <property type="match status" value="1"/>
</dbReference>
<proteinExistence type="predicted"/>
<dbReference type="EMBL" id="QTTN01000004">
    <property type="protein sequence ID" value="REE91709.1"/>
    <property type="molecule type" value="Genomic_DNA"/>
</dbReference>
<dbReference type="SUPFAM" id="SSF53335">
    <property type="entry name" value="S-adenosyl-L-methionine-dependent methyltransferases"/>
    <property type="match status" value="1"/>
</dbReference>
<organism evidence="2 3">
    <name type="scientific">Paenibacillus taihuensis</name>
    <dbReference type="NCBI Taxonomy" id="1156355"/>
    <lineage>
        <taxon>Bacteria</taxon>
        <taxon>Bacillati</taxon>
        <taxon>Bacillota</taxon>
        <taxon>Bacilli</taxon>
        <taxon>Bacillales</taxon>
        <taxon>Paenibacillaceae</taxon>
        <taxon>Paenibacillus</taxon>
    </lineage>
</organism>
<dbReference type="RefSeq" id="WP_116188037.1">
    <property type="nucleotide sequence ID" value="NZ_QTTN01000004.1"/>
</dbReference>
<dbReference type="InterPro" id="IPR029063">
    <property type="entry name" value="SAM-dependent_MTases_sf"/>
</dbReference>
<dbReference type="PANTHER" id="PTHR43591">
    <property type="entry name" value="METHYLTRANSFERASE"/>
    <property type="match status" value="1"/>
</dbReference>
<keyword evidence="2" id="KW-0489">Methyltransferase</keyword>
<dbReference type="AlphaFoldDB" id="A0A3D9SM92"/>
<dbReference type="Proteomes" id="UP000256304">
    <property type="component" value="Unassembled WGS sequence"/>
</dbReference>
<keyword evidence="2" id="KW-0808">Transferase</keyword>
<feature type="domain" description="Methyltransferase" evidence="1">
    <location>
        <begin position="42"/>
        <end position="135"/>
    </location>
</feature>
<dbReference type="GO" id="GO:0008168">
    <property type="term" value="F:methyltransferase activity"/>
    <property type="evidence" value="ECO:0007669"/>
    <property type="project" value="UniProtKB-KW"/>
</dbReference>
<evidence type="ECO:0000313" key="2">
    <source>
        <dbReference type="EMBL" id="REE91709.1"/>
    </source>
</evidence>
<protein>
    <submittedName>
        <fullName evidence="2">Methyltransferase family protein</fullName>
    </submittedName>
</protein>